<dbReference type="Proteomes" id="UP001597262">
    <property type="component" value="Unassembled WGS sequence"/>
</dbReference>
<accession>A0ABW3S342</accession>
<dbReference type="EMBL" id="JBHTLM010000016">
    <property type="protein sequence ID" value="MFD1178415.1"/>
    <property type="molecule type" value="Genomic_DNA"/>
</dbReference>
<dbReference type="InterPro" id="IPR011991">
    <property type="entry name" value="ArsR-like_HTH"/>
</dbReference>
<evidence type="ECO:0000313" key="4">
    <source>
        <dbReference type="Proteomes" id="UP001597262"/>
    </source>
</evidence>
<dbReference type="Gene3D" id="1.10.10.10">
    <property type="entry name" value="Winged helix-like DNA-binding domain superfamily/Winged helix DNA-binding domain"/>
    <property type="match status" value="1"/>
</dbReference>
<proteinExistence type="predicted"/>
<dbReference type="InterPro" id="IPR052509">
    <property type="entry name" value="Metal_resp_DNA-bind_regulator"/>
</dbReference>
<evidence type="ECO:0000256" key="1">
    <source>
        <dbReference type="ARBA" id="ARBA00023125"/>
    </source>
</evidence>
<sequence length="113" mass="13017">MGLDKELLKGYMEIIFLSLLQEKPLYGYELAKKAREISGEVFDIKEATLYMALKRLEQRGLLKSYWGDPDEGSAGRRKYYHLTDEGITHLQNGKRDWVAFKQVIDQFLGGVGE</sequence>
<organism evidence="3 4">
    <name type="scientific">Paenibacillus puldeungensis</name>
    <dbReference type="NCBI Taxonomy" id="696536"/>
    <lineage>
        <taxon>Bacteria</taxon>
        <taxon>Bacillati</taxon>
        <taxon>Bacillota</taxon>
        <taxon>Bacilli</taxon>
        <taxon>Bacillales</taxon>
        <taxon>Paenibacillaceae</taxon>
        <taxon>Paenibacillus</taxon>
    </lineage>
</organism>
<dbReference type="InterPro" id="IPR036390">
    <property type="entry name" value="WH_DNA-bd_sf"/>
</dbReference>
<evidence type="ECO:0000313" key="3">
    <source>
        <dbReference type="EMBL" id="MFD1178415.1"/>
    </source>
</evidence>
<dbReference type="InterPro" id="IPR036388">
    <property type="entry name" value="WH-like_DNA-bd_sf"/>
</dbReference>
<dbReference type="PANTHER" id="PTHR33169">
    <property type="entry name" value="PADR-FAMILY TRANSCRIPTIONAL REGULATOR"/>
    <property type="match status" value="1"/>
</dbReference>
<dbReference type="SUPFAM" id="SSF46785">
    <property type="entry name" value="Winged helix' DNA-binding domain"/>
    <property type="match status" value="1"/>
</dbReference>
<dbReference type="Pfam" id="PF03551">
    <property type="entry name" value="PadR"/>
    <property type="match status" value="1"/>
</dbReference>
<keyword evidence="1" id="KW-0238">DNA-binding</keyword>
<dbReference type="PANTHER" id="PTHR33169:SF14">
    <property type="entry name" value="TRANSCRIPTIONAL REGULATOR RV3488"/>
    <property type="match status" value="1"/>
</dbReference>
<dbReference type="CDD" id="cd00090">
    <property type="entry name" value="HTH_ARSR"/>
    <property type="match status" value="1"/>
</dbReference>
<protein>
    <submittedName>
        <fullName evidence="3">PadR family transcriptional regulator</fullName>
    </submittedName>
</protein>
<evidence type="ECO:0000259" key="2">
    <source>
        <dbReference type="Pfam" id="PF03551"/>
    </source>
</evidence>
<dbReference type="InterPro" id="IPR005149">
    <property type="entry name" value="Tscrpt_reg_PadR_N"/>
</dbReference>
<feature type="domain" description="Transcription regulator PadR N-terminal" evidence="2">
    <location>
        <begin position="17"/>
        <end position="91"/>
    </location>
</feature>
<comment type="caution">
    <text evidence="3">The sequence shown here is derived from an EMBL/GenBank/DDBJ whole genome shotgun (WGS) entry which is preliminary data.</text>
</comment>
<gene>
    <name evidence="3" type="ORF">ACFQ3W_19240</name>
</gene>
<name>A0ABW3S342_9BACL</name>
<reference evidence="4" key="1">
    <citation type="journal article" date="2019" name="Int. J. Syst. Evol. Microbiol.">
        <title>The Global Catalogue of Microorganisms (GCM) 10K type strain sequencing project: providing services to taxonomists for standard genome sequencing and annotation.</title>
        <authorList>
            <consortium name="The Broad Institute Genomics Platform"/>
            <consortium name="The Broad Institute Genome Sequencing Center for Infectious Disease"/>
            <person name="Wu L."/>
            <person name="Ma J."/>
        </authorList>
    </citation>
    <scope>NUCLEOTIDE SEQUENCE [LARGE SCALE GENOMIC DNA]</scope>
    <source>
        <strain evidence="4">CCUG 59189</strain>
    </source>
</reference>
<keyword evidence="4" id="KW-1185">Reference proteome</keyword>
<dbReference type="RefSeq" id="WP_379320855.1">
    <property type="nucleotide sequence ID" value="NZ_JBHTLM010000016.1"/>
</dbReference>